<name>A0AAW9QEP2_9BURK</name>
<keyword evidence="2" id="KW-1185">Reference proteome</keyword>
<proteinExistence type="predicted"/>
<dbReference type="Proteomes" id="UP001336250">
    <property type="component" value="Unassembled WGS sequence"/>
</dbReference>
<dbReference type="InterPro" id="IPR024078">
    <property type="entry name" value="LmbE-like_dom_sf"/>
</dbReference>
<keyword evidence="1" id="KW-0378">Hydrolase</keyword>
<dbReference type="GO" id="GO:0016811">
    <property type="term" value="F:hydrolase activity, acting on carbon-nitrogen (but not peptide) bonds, in linear amides"/>
    <property type="evidence" value="ECO:0007669"/>
    <property type="project" value="TreeGrafter"/>
</dbReference>
<dbReference type="RefSeq" id="WP_332291069.1">
    <property type="nucleotide sequence ID" value="NZ_JAZIBG010000036.1"/>
</dbReference>
<reference evidence="1 2" key="1">
    <citation type="submission" date="2024-02" db="EMBL/GenBank/DDBJ databases">
        <title>Genome sequence of Aquincola sp. MAHUQ-54.</title>
        <authorList>
            <person name="Huq M.A."/>
        </authorList>
    </citation>
    <scope>NUCLEOTIDE SEQUENCE [LARGE SCALE GENOMIC DNA]</scope>
    <source>
        <strain evidence="1 2">MAHUQ-54</strain>
    </source>
</reference>
<sequence>MDPVAAERAIEGQGTPESAWQRWGGLHAMPQRSAGGLLPPGARAVVLAPHPDDEVLACGGLLAQWVAAGHPVSVVCVTDGEASLPAARGCAPAELAARRRREREAGLRCLGVLGRAELHCLALPDGGVGGCLPALAGRLAALLGPGDQVFAPWRHDGHPDHEAVGEAAARACRRAGATLHELPIWMWHWAAPGDPRVPWARLRRIGVQHRLPKAKAILRHRSQVLPFGGEAPTLPRWALKRWLRPHEYVFEPAP</sequence>
<dbReference type="Pfam" id="PF02585">
    <property type="entry name" value="PIG-L"/>
    <property type="match status" value="1"/>
</dbReference>
<dbReference type="PANTHER" id="PTHR12993">
    <property type="entry name" value="N-ACETYLGLUCOSAMINYL-PHOSPHATIDYLINOSITOL DE-N-ACETYLASE-RELATED"/>
    <property type="match status" value="1"/>
</dbReference>
<dbReference type="InterPro" id="IPR003737">
    <property type="entry name" value="GlcNAc_PI_deacetylase-related"/>
</dbReference>
<dbReference type="EMBL" id="JAZIBG010000036">
    <property type="protein sequence ID" value="MEF7615756.1"/>
    <property type="molecule type" value="Genomic_DNA"/>
</dbReference>
<dbReference type="AlphaFoldDB" id="A0AAW9QEP2"/>
<comment type="caution">
    <text evidence="1">The sequence shown here is derived from an EMBL/GenBank/DDBJ whole genome shotgun (WGS) entry which is preliminary data.</text>
</comment>
<evidence type="ECO:0000313" key="2">
    <source>
        <dbReference type="Proteomes" id="UP001336250"/>
    </source>
</evidence>
<evidence type="ECO:0000313" key="1">
    <source>
        <dbReference type="EMBL" id="MEF7615756.1"/>
    </source>
</evidence>
<dbReference type="SUPFAM" id="SSF102588">
    <property type="entry name" value="LmbE-like"/>
    <property type="match status" value="1"/>
</dbReference>
<accession>A0AAW9QEP2</accession>
<dbReference type="Gene3D" id="3.40.50.10320">
    <property type="entry name" value="LmbE-like"/>
    <property type="match status" value="1"/>
</dbReference>
<dbReference type="PANTHER" id="PTHR12993:SF29">
    <property type="entry name" value="BLR3841 PROTEIN"/>
    <property type="match status" value="1"/>
</dbReference>
<organism evidence="1 2">
    <name type="scientific">Aquincola agrisoli</name>
    <dbReference type="NCBI Taxonomy" id="3119538"/>
    <lineage>
        <taxon>Bacteria</taxon>
        <taxon>Pseudomonadati</taxon>
        <taxon>Pseudomonadota</taxon>
        <taxon>Betaproteobacteria</taxon>
        <taxon>Burkholderiales</taxon>
        <taxon>Sphaerotilaceae</taxon>
        <taxon>Aquincola</taxon>
    </lineage>
</organism>
<gene>
    <name evidence="1" type="ORF">V4F39_17715</name>
</gene>
<protein>
    <submittedName>
        <fullName evidence="1">PIG-L family deacetylase</fullName>
        <ecNumber evidence="1">3.5.1.-</ecNumber>
    </submittedName>
</protein>
<dbReference type="EC" id="3.5.1.-" evidence="1"/>